<dbReference type="Gene3D" id="1.20.1250.20">
    <property type="entry name" value="MFS general substrate transporter like domains"/>
    <property type="match status" value="1"/>
</dbReference>
<evidence type="ECO:0000256" key="2">
    <source>
        <dbReference type="SAM" id="Phobius"/>
    </source>
</evidence>
<feature type="region of interest" description="Disordered" evidence="1">
    <location>
        <begin position="106"/>
        <end position="126"/>
    </location>
</feature>
<proteinExistence type="predicted"/>
<dbReference type="RefSeq" id="XP_043014383.1">
    <property type="nucleotide sequence ID" value="XM_043149775.1"/>
</dbReference>
<dbReference type="EMBL" id="CM032182">
    <property type="protein sequence ID" value="KAG7097913.1"/>
    <property type="molecule type" value="Genomic_DNA"/>
</dbReference>
<dbReference type="GeneID" id="66074300"/>
<dbReference type="InterPro" id="IPR036259">
    <property type="entry name" value="MFS_trans_sf"/>
</dbReference>
<dbReference type="Proteomes" id="UP001049176">
    <property type="component" value="Chromosome 2"/>
</dbReference>
<evidence type="ECO:0000256" key="1">
    <source>
        <dbReference type="SAM" id="MobiDB-lite"/>
    </source>
</evidence>
<gene>
    <name evidence="3" type="ORF">E1B28_005224</name>
</gene>
<sequence length="126" mass="13706">MGLASCVSPLYIQELSPTRLQGRMVVSNPYAMVVSNPYAMVVSNPYAMVGLGAVPAAIQVVFLFVRVLVYLLEERTEEVDLKVNDNAFYISILSLTFSFPRSEASKLRSNEASTSPPTPPSSNVST</sequence>
<evidence type="ECO:0000313" key="3">
    <source>
        <dbReference type="EMBL" id="KAG7097913.1"/>
    </source>
</evidence>
<keyword evidence="2" id="KW-0812">Transmembrane</keyword>
<keyword evidence="2" id="KW-0472">Membrane</keyword>
<name>A0A9P7V089_9AGAR</name>
<protein>
    <submittedName>
        <fullName evidence="3">Uncharacterized protein</fullName>
    </submittedName>
</protein>
<feature type="transmembrane region" description="Helical" evidence="2">
    <location>
        <begin position="46"/>
        <end position="72"/>
    </location>
</feature>
<dbReference type="KEGG" id="more:E1B28_005224"/>
<keyword evidence="2" id="KW-1133">Transmembrane helix</keyword>
<accession>A0A9P7V089</accession>
<comment type="caution">
    <text evidence="3">The sequence shown here is derived from an EMBL/GenBank/DDBJ whole genome shotgun (WGS) entry which is preliminary data.</text>
</comment>
<dbReference type="OrthoDB" id="6339427at2759"/>
<evidence type="ECO:0000313" key="4">
    <source>
        <dbReference type="Proteomes" id="UP001049176"/>
    </source>
</evidence>
<organism evidence="3 4">
    <name type="scientific">Marasmius oreades</name>
    <name type="common">fairy-ring Marasmius</name>
    <dbReference type="NCBI Taxonomy" id="181124"/>
    <lineage>
        <taxon>Eukaryota</taxon>
        <taxon>Fungi</taxon>
        <taxon>Dikarya</taxon>
        <taxon>Basidiomycota</taxon>
        <taxon>Agaricomycotina</taxon>
        <taxon>Agaricomycetes</taxon>
        <taxon>Agaricomycetidae</taxon>
        <taxon>Agaricales</taxon>
        <taxon>Marasmiineae</taxon>
        <taxon>Marasmiaceae</taxon>
        <taxon>Marasmius</taxon>
    </lineage>
</organism>
<dbReference type="AlphaFoldDB" id="A0A9P7V089"/>
<reference evidence="3" key="1">
    <citation type="journal article" date="2021" name="Genome Biol. Evol.">
        <title>The assembled and annotated genome of the fairy-ring fungus Marasmius oreades.</title>
        <authorList>
            <person name="Hiltunen M."/>
            <person name="Ament-Velasquez S.L."/>
            <person name="Johannesson H."/>
        </authorList>
    </citation>
    <scope>NUCLEOTIDE SEQUENCE</scope>
    <source>
        <strain evidence="3">03SP1</strain>
    </source>
</reference>
<keyword evidence="4" id="KW-1185">Reference proteome</keyword>